<dbReference type="CDD" id="cd16936">
    <property type="entry name" value="HATPase_RsbW-like"/>
    <property type="match status" value="1"/>
</dbReference>
<keyword evidence="4" id="KW-0547">Nucleotide-binding</keyword>
<dbReference type="PANTHER" id="PTHR35526:SF3">
    <property type="entry name" value="ANTI-SIGMA-F FACTOR RSBW"/>
    <property type="match status" value="1"/>
</dbReference>
<feature type="region of interest" description="Disordered" evidence="2">
    <location>
        <begin position="93"/>
        <end position="124"/>
    </location>
</feature>
<dbReference type="RefSeq" id="WP_168103163.1">
    <property type="nucleotide sequence ID" value="NZ_JAATEN010000015.1"/>
</dbReference>
<evidence type="ECO:0000313" key="4">
    <source>
        <dbReference type="EMBL" id="NJQ02535.1"/>
    </source>
</evidence>
<keyword evidence="1" id="KW-0418">Kinase</keyword>
<keyword evidence="4" id="KW-0067">ATP-binding</keyword>
<evidence type="ECO:0000256" key="1">
    <source>
        <dbReference type="ARBA" id="ARBA00022527"/>
    </source>
</evidence>
<feature type="domain" description="Histidine kinase/HSP90-like ATPase" evidence="3">
    <location>
        <begin position="26"/>
        <end position="141"/>
    </location>
</feature>
<reference evidence="4 5" key="1">
    <citation type="submission" date="2020-03" db="EMBL/GenBank/DDBJ databases">
        <title>WGS of actinomycetes isolated from Thailand.</title>
        <authorList>
            <person name="Thawai C."/>
        </authorList>
    </citation>
    <scope>NUCLEOTIDE SEQUENCE [LARGE SCALE GENOMIC DNA]</scope>
    <source>
        <strain evidence="4 5">PLAI 1-29</strain>
    </source>
</reference>
<keyword evidence="5" id="KW-1185">Reference proteome</keyword>
<evidence type="ECO:0000259" key="3">
    <source>
        <dbReference type="Pfam" id="PF13581"/>
    </source>
</evidence>
<accession>A0ABX1BY02</accession>
<keyword evidence="1" id="KW-0808">Transferase</keyword>
<gene>
    <name evidence="4" type="ORF">HCK00_18805</name>
</gene>
<organism evidence="4 5">
    <name type="scientific">Streptomyces zingiberis</name>
    <dbReference type="NCBI Taxonomy" id="2053010"/>
    <lineage>
        <taxon>Bacteria</taxon>
        <taxon>Bacillati</taxon>
        <taxon>Actinomycetota</taxon>
        <taxon>Actinomycetes</taxon>
        <taxon>Kitasatosporales</taxon>
        <taxon>Streptomycetaceae</taxon>
        <taxon>Streptomyces</taxon>
    </lineage>
</organism>
<protein>
    <submittedName>
        <fullName evidence="4">ATP-binding protein</fullName>
    </submittedName>
</protein>
<dbReference type="Proteomes" id="UP000695264">
    <property type="component" value="Unassembled WGS sequence"/>
</dbReference>
<dbReference type="GO" id="GO:0005524">
    <property type="term" value="F:ATP binding"/>
    <property type="evidence" value="ECO:0007669"/>
    <property type="project" value="UniProtKB-KW"/>
</dbReference>
<dbReference type="PANTHER" id="PTHR35526">
    <property type="entry name" value="ANTI-SIGMA-F FACTOR RSBW-RELATED"/>
    <property type="match status" value="1"/>
</dbReference>
<dbReference type="Pfam" id="PF13581">
    <property type="entry name" value="HATPase_c_2"/>
    <property type="match status" value="1"/>
</dbReference>
<name>A0ABX1BY02_9ACTN</name>
<dbReference type="Gene3D" id="3.30.565.10">
    <property type="entry name" value="Histidine kinase-like ATPase, C-terminal domain"/>
    <property type="match status" value="1"/>
</dbReference>
<evidence type="ECO:0000256" key="2">
    <source>
        <dbReference type="SAM" id="MobiDB-lite"/>
    </source>
</evidence>
<dbReference type="EMBL" id="JAATEN010000015">
    <property type="protein sequence ID" value="NJQ02535.1"/>
    <property type="molecule type" value="Genomic_DNA"/>
</dbReference>
<dbReference type="InterPro" id="IPR036890">
    <property type="entry name" value="HATPase_C_sf"/>
</dbReference>
<dbReference type="InterPro" id="IPR003594">
    <property type="entry name" value="HATPase_dom"/>
</dbReference>
<comment type="caution">
    <text evidence="4">The sequence shown here is derived from an EMBL/GenBank/DDBJ whole genome shotgun (WGS) entry which is preliminary data.</text>
</comment>
<evidence type="ECO:0000313" key="5">
    <source>
        <dbReference type="Proteomes" id="UP000695264"/>
    </source>
</evidence>
<proteinExistence type="predicted"/>
<keyword evidence="1" id="KW-0723">Serine/threonine-protein kinase</keyword>
<dbReference type="InterPro" id="IPR050267">
    <property type="entry name" value="Anti-sigma-factor_SerPK"/>
</dbReference>
<sequence length="162" mass="16784">MSTSLLTGPGADAPVRSYTLQAPNIPETAKVARDLLTGLLTVTGHAPLVEVARLLVSEVVANVHLHTEVGRLTLEATVRGERVRVSVRDDDLSGVPWMRTPPGDGAGGTGEPAEPPGAGAESEHGRGLLLVQACADAWGTEWHGGCPPRGKSVWFELVGAAG</sequence>
<dbReference type="SUPFAM" id="SSF55874">
    <property type="entry name" value="ATPase domain of HSP90 chaperone/DNA topoisomerase II/histidine kinase"/>
    <property type="match status" value="1"/>
</dbReference>